<keyword evidence="5" id="KW-0238">DNA-binding</keyword>
<dbReference type="InterPro" id="IPR010095">
    <property type="entry name" value="Cas12f1-like_TNB"/>
</dbReference>
<keyword evidence="12" id="KW-1185">Reference proteome</keyword>
<evidence type="ECO:0000256" key="6">
    <source>
        <dbReference type="ARBA" id="ARBA00023172"/>
    </source>
</evidence>
<accession>A0AAE3E6P7</accession>
<evidence type="ECO:0000256" key="1">
    <source>
        <dbReference type="ARBA" id="ARBA00008761"/>
    </source>
</evidence>
<reference evidence="11 12" key="1">
    <citation type="submission" date="2021-10" db="EMBL/GenBank/DDBJ databases">
        <title>Anaerobic single-cell dispensing facilitates the cultivation of human gut bacteria.</title>
        <authorList>
            <person name="Afrizal A."/>
        </authorList>
    </citation>
    <scope>NUCLEOTIDE SEQUENCE [LARGE SCALE GENOMIC DNA]</scope>
    <source>
        <strain evidence="11 12">CLA-AA-H224</strain>
    </source>
</reference>
<proteinExistence type="inferred from homology"/>
<dbReference type="InterPro" id="IPR021027">
    <property type="entry name" value="Transposase_put_HTH"/>
</dbReference>
<evidence type="ECO:0000259" key="9">
    <source>
        <dbReference type="Pfam" id="PF07282"/>
    </source>
</evidence>
<feature type="coiled-coil region" evidence="7">
    <location>
        <begin position="213"/>
        <end position="275"/>
    </location>
</feature>
<dbReference type="Pfam" id="PF01385">
    <property type="entry name" value="OrfB_IS605"/>
    <property type="match status" value="1"/>
</dbReference>
<keyword evidence="7" id="KW-0175">Coiled coil</keyword>
<dbReference type="AlphaFoldDB" id="A0AAE3E6P7"/>
<dbReference type="Pfam" id="PF07282">
    <property type="entry name" value="Cas12f1-like_TNB"/>
    <property type="match status" value="1"/>
</dbReference>
<evidence type="ECO:0000256" key="5">
    <source>
        <dbReference type="ARBA" id="ARBA00023125"/>
    </source>
</evidence>
<evidence type="ECO:0000259" key="8">
    <source>
        <dbReference type="Pfam" id="PF01385"/>
    </source>
</evidence>
<feature type="domain" description="Cas12f1-like TNB" evidence="9">
    <location>
        <begin position="317"/>
        <end position="383"/>
    </location>
</feature>
<dbReference type="NCBIfam" id="TIGR01766">
    <property type="entry name" value="IS200/IS605 family accessory protein TnpB-like domain"/>
    <property type="match status" value="1"/>
</dbReference>
<evidence type="ECO:0000256" key="4">
    <source>
        <dbReference type="ARBA" id="ARBA00022833"/>
    </source>
</evidence>
<comment type="caution">
    <text evidence="11">The sequence shown here is derived from an EMBL/GenBank/DDBJ whole genome shotgun (WGS) entry which is preliminary data.</text>
</comment>
<keyword evidence="6" id="KW-0233">DNA recombination</keyword>
<dbReference type="InterPro" id="IPR051491">
    <property type="entry name" value="Recombinase/Transposase-rel"/>
</dbReference>
<evidence type="ECO:0000313" key="12">
    <source>
        <dbReference type="Proteomes" id="UP001198200"/>
    </source>
</evidence>
<dbReference type="EMBL" id="JAJEQN010000044">
    <property type="protein sequence ID" value="MCC2222673.1"/>
    <property type="molecule type" value="Genomic_DNA"/>
</dbReference>
<name>A0AAE3E6P7_9FIRM</name>
<dbReference type="NCBIfam" id="NF040570">
    <property type="entry name" value="guided_TnpB"/>
    <property type="match status" value="1"/>
</dbReference>
<dbReference type="RefSeq" id="WP_308732306.1">
    <property type="nucleotide sequence ID" value="NZ_JAJEQN010000044.1"/>
</dbReference>
<dbReference type="GO" id="GO:0006310">
    <property type="term" value="P:DNA recombination"/>
    <property type="evidence" value="ECO:0007669"/>
    <property type="project" value="UniProtKB-KW"/>
</dbReference>
<dbReference type="Proteomes" id="UP001198200">
    <property type="component" value="Unassembled WGS sequence"/>
</dbReference>
<comment type="similarity">
    <text evidence="1">In the C-terminal section; belongs to the transposase 35 family.</text>
</comment>
<evidence type="ECO:0000313" key="11">
    <source>
        <dbReference type="EMBL" id="MCC2222673.1"/>
    </source>
</evidence>
<keyword evidence="4" id="KW-0862">Zinc</keyword>
<dbReference type="PANTHER" id="PTHR36172:SF1">
    <property type="entry name" value="RESOLVASE-RELATED"/>
    <property type="match status" value="1"/>
</dbReference>
<keyword evidence="2" id="KW-0815">Transposition</keyword>
<evidence type="ECO:0000256" key="3">
    <source>
        <dbReference type="ARBA" id="ARBA00022723"/>
    </source>
</evidence>
<protein>
    <submittedName>
        <fullName evidence="11">Transposase</fullName>
    </submittedName>
</protein>
<dbReference type="GO" id="GO:0032196">
    <property type="term" value="P:transposition"/>
    <property type="evidence" value="ECO:0007669"/>
    <property type="project" value="UniProtKB-KW"/>
</dbReference>
<evidence type="ECO:0000259" key="10">
    <source>
        <dbReference type="Pfam" id="PF12323"/>
    </source>
</evidence>
<sequence length="392" mass="46059">MMDLLKSFKTEINPTPEQITKINKTIGTCRYLYNFYLSYNLKRYEQGEKFMSGKSFSVWLNNEYLPTHLEYSWIKEVSSKATKHAVECGCTAFTRFFKHQSGFPKFKKKDISDVKMYFVKNNPKDCYCERHRINIPTLGWVRLKEKGYLPTTKDGWRIRSGAVSKKAGRYYVSVLVDVVDLQVKSKEDQTEGIGIDLGLKKFAVLSNGKIYKNINKTSRIKKLEKQLRRAQRCLSRKYENLKKMRKGESAQRANIQKQKLRVQKLHQRINQIRTDYINKTIAEMVKTKPSYITIEDLNVKGMMKNRHLSKAVASEKFYEFREKLMKKCHEEGIELRVVSRWYPSSRKCHSCGCIRKDLKLSDRIYRCSCGYIEDRDRNAALNLKDAVTYEIA</sequence>
<dbReference type="InterPro" id="IPR001959">
    <property type="entry name" value="Transposase"/>
</dbReference>
<organism evidence="11 12">
    <name type="scientific">Anthropogastromicrobium aceti</name>
    <dbReference type="NCBI Taxonomy" id="2981768"/>
    <lineage>
        <taxon>Bacteria</taxon>
        <taxon>Bacillati</taxon>
        <taxon>Bacillota</taxon>
        <taxon>Clostridia</taxon>
        <taxon>Lachnospirales</taxon>
        <taxon>Lachnospiraceae</taxon>
        <taxon>Anthropogastromicrobium</taxon>
    </lineage>
</organism>
<evidence type="ECO:0000256" key="7">
    <source>
        <dbReference type="SAM" id="Coils"/>
    </source>
</evidence>
<gene>
    <name evidence="11" type="ORF">LKD48_13755</name>
</gene>
<feature type="domain" description="Probable transposase IS891/IS1136/IS1341" evidence="8">
    <location>
        <begin position="182"/>
        <end position="306"/>
    </location>
</feature>
<dbReference type="PANTHER" id="PTHR36172">
    <property type="match status" value="1"/>
</dbReference>
<evidence type="ECO:0000256" key="2">
    <source>
        <dbReference type="ARBA" id="ARBA00022578"/>
    </source>
</evidence>
<keyword evidence="3" id="KW-0479">Metal-binding</keyword>
<dbReference type="Pfam" id="PF12323">
    <property type="entry name" value="HTH_OrfB_IS605"/>
    <property type="match status" value="1"/>
</dbReference>
<feature type="domain" description="Transposase putative helix-turn-helix" evidence="10">
    <location>
        <begin position="2"/>
        <end position="49"/>
    </location>
</feature>
<dbReference type="GO" id="GO:0046872">
    <property type="term" value="F:metal ion binding"/>
    <property type="evidence" value="ECO:0007669"/>
    <property type="project" value="UniProtKB-KW"/>
</dbReference>
<dbReference type="GO" id="GO:0003677">
    <property type="term" value="F:DNA binding"/>
    <property type="evidence" value="ECO:0007669"/>
    <property type="project" value="UniProtKB-KW"/>
</dbReference>